<evidence type="ECO:0000259" key="8">
    <source>
        <dbReference type="Pfam" id="PF13324"/>
    </source>
</evidence>
<keyword evidence="11" id="KW-1185">Reference proteome</keyword>
<feature type="domain" description="Cyclin-D1-binding protein 1-like N-terminal" evidence="8">
    <location>
        <begin position="46"/>
        <end position="185"/>
    </location>
</feature>
<name>A0A914B366_PATMI</name>
<dbReference type="GeneID" id="119739182"/>
<protein>
    <recommendedName>
        <fullName evidence="12">Cyclin-D1-binding protein 1 homolog</fullName>
    </recommendedName>
</protein>
<dbReference type="Gene3D" id="1.20.1420.10">
    <property type="entry name" value="Talin, central domain"/>
    <property type="match status" value="1"/>
</dbReference>
<evidence type="ECO:0000256" key="3">
    <source>
        <dbReference type="ARBA" id="ARBA00008940"/>
    </source>
</evidence>
<evidence type="ECO:0008006" key="12">
    <source>
        <dbReference type="Google" id="ProtNLM"/>
    </source>
</evidence>
<accession>A0A914B366</accession>
<dbReference type="PANTHER" id="PTHR15492">
    <property type="entry name" value="CYCLIN D1-BINDING PROTEIN 1"/>
    <property type="match status" value="1"/>
</dbReference>
<evidence type="ECO:0000256" key="6">
    <source>
        <dbReference type="ARBA" id="ARBA00023306"/>
    </source>
</evidence>
<keyword evidence="5" id="KW-0539">Nucleus</keyword>
<dbReference type="PANTHER" id="PTHR15492:SF1">
    <property type="entry name" value="CYCLIN-D1-BINDING PROTEIN 1"/>
    <property type="match status" value="1"/>
</dbReference>
<dbReference type="InterPro" id="IPR049317">
    <property type="entry name" value="GCIP-like_N"/>
</dbReference>
<evidence type="ECO:0000256" key="2">
    <source>
        <dbReference type="ARBA" id="ARBA00004496"/>
    </source>
</evidence>
<evidence type="ECO:0000259" key="9">
    <source>
        <dbReference type="Pfam" id="PF20936"/>
    </source>
</evidence>
<evidence type="ECO:0000256" key="1">
    <source>
        <dbReference type="ARBA" id="ARBA00004123"/>
    </source>
</evidence>
<evidence type="ECO:0000256" key="5">
    <source>
        <dbReference type="ARBA" id="ARBA00023242"/>
    </source>
</evidence>
<dbReference type="Pfam" id="PF20936">
    <property type="entry name" value="GCIP_C"/>
    <property type="match status" value="1"/>
</dbReference>
<keyword evidence="6" id="KW-0131">Cell cycle</keyword>
<keyword evidence="4" id="KW-0963">Cytoplasm</keyword>
<dbReference type="Pfam" id="PF13324">
    <property type="entry name" value="GCIP_N"/>
    <property type="match status" value="1"/>
</dbReference>
<dbReference type="EnsemblMetazoa" id="XM_038214013.1">
    <property type="protein sequence ID" value="XP_038069941.1"/>
    <property type="gene ID" value="LOC119739182"/>
</dbReference>
<evidence type="ECO:0000313" key="11">
    <source>
        <dbReference type="Proteomes" id="UP000887568"/>
    </source>
</evidence>
<evidence type="ECO:0000256" key="7">
    <source>
        <dbReference type="SAM" id="MobiDB-lite"/>
    </source>
</evidence>
<dbReference type="AlphaFoldDB" id="A0A914B366"/>
<dbReference type="GO" id="GO:0005737">
    <property type="term" value="C:cytoplasm"/>
    <property type="evidence" value="ECO:0007669"/>
    <property type="project" value="UniProtKB-SubCell"/>
</dbReference>
<dbReference type="OMA" id="HEATKFC"/>
<dbReference type="InterPro" id="IPR026907">
    <property type="entry name" value="GCIP-like"/>
</dbReference>
<proteinExistence type="inferred from homology"/>
<dbReference type="OrthoDB" id="41588at2759"/>
<feature type="compositionally biased region" description="Polar residues" evidence="7">
    <location>
        <begin position="202"/>
        <end position="211"/>
    </location>
</feature>
<comment type="similarity">
    <text evidence="3">Belongs to the CCNDBP1 family.</text>
</comment>
<comment type="subcellular location">
    <subcellularLocation>
        <location evidence="2">Cytoplasm</location>
    </subcellularLocation>
    <subcellularLocation>
        <location evidence="1">Nucleus</location>
    </subcellularLocation>
</comment>
<dbReference type="Proteomes" id="UP000887568">
    <property type="component" value="Unplaced"/>
</dbReference>
<dbReference type="InterPro" id="IPR049318">
    <property type="entry name" value="GCIP_C"/>
</dbReference>
<dbReference type="GO" id="GO:0005634">
    <property type="term" value="C:nucleus"/>
    <property type="evidence" value="ECO:0007669"/>
    <property type="project" value="UniProtKB-SubCell"/>
</dbReference>
<organism evidence="10 11">
    <name type="scientific">Patiria miniata</name>
    <name type="common">Bat star</name>
    <name type="synonym">Asterina miniata</name>
    <dbReference type="NCBI Taxonomy" id="46514"/>
    <lineage>
        <taxon>Eukaryota</taxon>
        <taxon>Metazoa</taxon>
        <taxon>Echinodermata</taxon>
        <taxon>Eleutherozoa</taxon>
        <taxon>Asterozoa</taxon>
        <taxon>Asteroidea</taxon>
        <taxon>Valvatacea</taxon>
        <taxon>Valvatida</taxon>
        <taxon>Asterinidae</taxon>
        <taxon>Patiria</taxon>
    </lineage>
</organism>
<sequence>MASSQLDNIFDTFIENLDMVINKLKEEDSPRPTSPSYNLEDFWKKLGTAFESVSTEATKLAVWFSKPPLPKPDECQSLIASVEMSAIALVSAFYGLPKEKGVILRKGTRHAVTEVVEGMKALTKQIKDDHYHSSESQLRRTGNVWECCDAIKMLPRNNRDALLGVLRDAGGLVKDAVEELTELQETGGQSQGWEDLDPVISGTPSSDSNLQEEGWSEHDRTLLPPSMGLLKAAKSCVKKVSGAVRANGQWEEESLAAQLDDLGEIAERISPAADDMVMCLYPQIRHQDVRQNANKLAEVLLSLLDRTKTSHVAKEADNAWLTFLSKAVDHNLEKITHLTAPAPNDDT</sequence>
<dbReference type="CTD" id="23582"/>
<feature type="region of interest" description="Disordered" evidence="7">
    <location>
        <begin position="184"/>
        <end position="217"/>
    </location>
</feature>
<reference evidence="10" key="1">
    <citation type="submission" date="2022-11" db="UniProtKB">
        <authorList>
            <consortium name="EnsemblMetazoa"/>
        </authorList>
    </citation>
    <scope>IDENTIFICATION</scope>
</reference>
<evidence type="ECO:0000313" key="10">
    <source>
        <dbReference type="EnsemblMetazoa" id="XP_038069941.1"/>
    </source>
</evidence>
<evidence type="ECO:0000256" key="4">
    <source>
        <dbReference type="ARBA" id="ARBA00022490"/>
    </source>
</evidence>
<dbReference type="RefSeq" id="XP_038069941.1">
    <property type="nucleotide sequence ID" value="XM_038214013.1"/>
</dbReference>
<feature type="domain" description="Cyclin-D1-binding protein 1-like C-terminal" evidence="9">
    <location>
        <begin position="209"/>
        <end position="301"/>
    </location>
</feature>
<dbReference type="Gene3D" id="1.20.1410.10">
    <property type="entry name" value="I/LWEQ domain"/>
    <property type="match status" value="1"/>
</dbReference>